<feature type="domain" description="VWFD" evidence="12">
    <location>
        <begin position="411"/>
        <end position="584"/>
    </location>
</feature>
<dbReference type="SMART" id="SM00215">
    <property type="entry name" value="VWC_out"/>
    <property type="match status" value="1"/>
</dbReference>
<dbReference type="Pfam" id="PF01826">
    <property type="entry name" value="TIL"/>
    <property type="match status" value="2"/>
</dbReference>
<reference evidence="13" key="1">
    <citation type="thesis" date="2020" institute="ProQuest LLC" country="789 East Eisenhower Parkway, Ann Arbor, MI, USA">
        <title>Comparative Genomics and Chromosome Evolution.</title>
        <authorList>
            <person name="Mudd A.B."/>
        </authorList>
    </citation>
    <scope>NUCLEOTIDE SEQUENCE</scope>
    <source>
        <strain evidence="13">1538</strain>
        <tissue evidence="13">Blood</tissue>
    </source>
</reference>
<dbReference type="SMART" id="SM00832">
    <property type="entry name" value="C8"/>
    <property type="match status" value="4"/>
</dbReference>
<dbReference type="PROSITE" id="PS51233">
    <property type="entry name" value="VWFD"/>
    <property type="match status" value="4"/>
</dbReference>
<dbReference type="InterPro" id="IPR006207">
    <property type="entry name" value="Cys_knot_C"/>
</dbReference>
<keyword evidence="2" id="KW-0964">Secreted</keyword>
<dbReference type="Pfam" id="PF08742">
    <property type="entry name" value="C8"/>
    <property type="match status" value="4"/>
</dbReference>
<dbReference type="InterPro" id="IPR050780">
    <property type="entry name" value="Mucin_vWF_Thrombospondin_sf"/>
</dbReference>
<dbReference type="PROSITE" id="PS01225">
    <property type="entry name" value="CTCK_2"/>
    <property type="match status" value="1"/>
</dbReference>
<evidence type="ECO:0000256" key="3">
    <source>
        <dbReference type="ARBA" id="ARBA00022737"/>
    </source>
</evidence>
<name>A0AAV3AHX0_PYXAD</name>
<feature type="domain" description="VWFC" evidence="11">
    <location>
        <begin position="1719"/>
        <end position="1791"/>
    </location>
</feature>
<evidence type="ECO:0000259" key="9">
    <source>
        <dbReference type="PROSITE" id="PS01225"/>
    </source>
</evidence>
<dbReference type="PANTHER" id="PTHR11339">
    <property type="entry name" value="EXTRACELLULAR MATRIX GLYCOPROTEIN RELATED"/>
    <property type="match status" value="1"/>
</dbReference>
<evidence type="ECO:0000256" key="4">
    <source>
        <dbReference type="ARBA" id="ARBA00023157"/>
    </source>
</evidence>
<evidence type="ECO:0000259" key="10">
    <source>
        <dbReference type="PROSITE" id="PS50026"/>
    </source>
</evidence>
<proteinExistence type="inferred from homology"/>
<dbReference type="SMART" id="SM00216">
    <property type="entry name" value="VWD"/>
    <property type="match status" value="4"/>
</dbReference>
<feature type="domain" description="VWFD" evidence="12">
    <location>
        <begin position="1397"/>
        <end position="1578"/>
    </location>
</feature>
<dbReference type="InterPro" id="IPR001007">
    <property type="entry name" value="VWF_dom"/>
</dbReference>
<dbReference type="Pfam" id="PF25962">
    <property type="entry name" value="TIL_OTOGL_Mucin"/>
    <property type="match status" value="1"/>
</dbReference>
<keyword evidence="8" id="KW-0245">EGF-like domain</keyword>
<dbReference type="InterPro" id="IPR036195">
    <property type="entry name" value="AbfB_ABD_sf"/>
</dbReference>
<dbReference type="GO" id="GO:0031012">
    <property type="term" value="C:extracellular matrix"/>
    <property type="evidence" value="ECO:0007669"/>
    <property type="project" value="TreeGrafter"/>
</dbReference>
<dbReference type="Pfam" id="PF00094">
    <property type="entry name" value="VWD"/>
    <property type="match status" value="4"/>
</dbReference>
<dbReference type="GO" id="GO:0007399">
    <property type="term" value="P:nervous system development"/>
    <property type="evidence" value="ECO:0007669"/>
    <property type="project" value="UniProtKB-ARBA"/>
</dbReference>
<dbReference type="InterPro" id="IPR058753">
    <property type="entry name" value="TIL_OTOGL_Mucin"/>
</dbReference>
<comment type="similarity">
    <text evidence="6">Belongs to the otogelin family.</text>
</comment>
<gene>
    <name evidence="13" type="ORF">GDO54_006936</name>
</gene>
<feature type="domain" description="VWFD" evidence="12">
    <location>
        <begin position="51"/>
        <end position="228"/>
    </location>
</feature>
<dbReference type="InterPro" id="IPR014853">
    <property type="entry name" value="VWF/SSPO/ZAN-like_Cys-rich_dom"/>
</dbReference>
<protein>
    <recommendedName>
        <fullName evidence="15">Otogelin-like protein</fullName>
    </recommendedName>
</protein>
<dbReference type="InterPro" id="IPR007934">
    <property type="entry name" value="AbfB_ABD"/>
</dbReference>
<dbReference type="SUPFAM" id="SSF57567">
    <property type="entry name" value="Serine protease inhibitors"/>
    <property type="match status" value="4"/>
</dbReference>
<dbReference type="GO" id="GO:0005615">
    <property type="term" value="C:extracellular space"/>
    <property type="evidence" value="ECO:0007669"/>
    <property type="project" value="TreeGrafter"/>
</dbReference>
<evidence type="ECO:0000256" key="2">
    <source>
        <dbReference type="ARBA" id="ARBA00022525"/>
    </source>
</evidence>
<dbReference type="PROSITE" id="PS50026">
    <property type="entry name" value="EGF_3"/>
    <property type="match status" value="1"/>
</dbReference>
<feature type="domain" description="CTCK" evidence="9">
    <location>
        <begin position="2100"/>
        <end position="2185"/>
    </location>
</feature>
<dbReference type="Pfam" id="PF05270">
    <property type="entry name" value="AbfB"/>
    <property type="match status" value="1"/>
</dbReference>
<evidence type="ECO:0000259" key="11">
    <source>
        <dbReference type="PROSITE" id="PS50184"/>
    </source>
</evidence>
<accession>A0AAV3AHX0</accession>
<dbReference type="SUPFAM" id="SSF110221">
    <property type="entry name" value="AbfB domain"/>
    <property type="match status" value="1"/>
</dbReference>
<dbReference type="InterPro" id="IPR001846">
    <property type="entry name" value="VWF_type-D"/>
</dbReference>
<evidence type="ECO:0000256" key="5">
    <source>
        <dbReference type="ARBA" id="ARBA00023180"/>
    </source>
</evidence>
<evidence type="ECO:0000313" key="14">
    <source>
        <dbReference type="Proteomes" id="UP001181693"/>
    </source>
</evidence>
<comment type="caution">
    <text evidence="8">Lacks conserved residue(s) required for the propagation of feature annotation.</text>
</comment>
<keyword evidence="5" id="KW-0325">Glycoprotein</keyword>
<keyword evidence="4 8" id="KW-1015">Disulfide bond</keyword>
<feature type="domain" description="VWFD" evidence="12">
    <location>
        <begin position="845"/>
        <end position="1008"/>
    </location>
</feature>
<evidence type="ECO:0008006" key="15">
    <source>
        <dbReference type="Google" id="ProtNLM"/>
    </source>
</evidence>
<evidence type="ECO:0000256" key="6">
    <source>
        <dbReference type="ARBA" id="ARBA00061260"/>
    </source>
</evidence>
<comment type="subcellular location">
    <subcellularLocation>
        <location evidence="1">Secreted</location>
    </subcellularLocation>
</comment>
<evidence type="ECO:0000313" key="13">
    <source>
        <dbReference type="EMBL" id="DBA31021.1"/>
    </source>
</evidence>
<keyword evidence="14" id="KW-1185">Reference proteome</keyword>
<comment type="caution">
    <text evidence="13">The sequence shown here is derived from an EMBL/GenBank/DDBJ whole genome shotgun (WGS) entry which is preliminary data.</text>
</comment>
<feature type="disulfide bond" evidence="8">
    <location>
        <begin position="11"/>
        <end position="21"/>
    </location>
</feature>
<dbReference type="PANTHER" id="PTHR11339:SF225">
    <property type="entry name" value="OTOGELIN-LIKE PROTEIN"/>
    <property type="match status" value="1"/>
</dbReference>
<feature type="domain" description="EGF-like" evidence="10">
    <location>
        <begin position="7"/>
        <end position="40"/>
    </location>
</feature>
<dbReference type="PROSITE" id="PS50184">
    <property type="entry name" value="VWFC_2"/>
    <property type="match status" value="1"/>
</dbReference>
<dbReference type="Proteomes" id="UP001181693">
    <property type="component" value="Unassembled WGS sequence"/>
</dbReference>
<evidence type="ECO:0000256" key="8">
    <source>
        <dbReference type="PROSITE-ProRule" id="PRU00076"/>
    </source>
</evidence>
<dbReference type="InterPro" id="IPR000742">
    <property type="entry name" value="EGF"/>
</dbReference>
<feature type="disulfide bond" evidence="7">
    <location>
        <begin position="2114"/>
        <end position="2163"/>
    </location>
</feature>
<dbReference type="InterPro" id="IPR058754">
    <property type="entry name" value="OTOGL-like_N"/>
</dbReference>
<dbReference type="InterPro" id="IPR036084">
    <property type="entry name" value="Ser_inhib-like_sf"/>
</dbReference>
<dbReference type="Pfam" id="PF25960">
    <property type="entry name" value="Fn1-VW_OTOGL"/>
    <property type="match status" value="1"/>
</dbReference>
<dbReference type="CDD" id="cd19941">
    <property type="entry name" value="TIL"/>
    <property type="match status" value="4"/>
</dbReference>
<organism evidence="13 14">
    <name type="scientific">Pyxicephalus adspersus</name>
    <name type="common">African bullfrog</name>
    <dbReference type="NCBI Taxonomy" id="30357"/>
    <lineage>
        <taxon>Eukaryota</taxon>
        <taxon>Metazoa</taxon>
        <taxon>Chordata</taxon>
        <taxon>Craniata</taxon>
        <taxon>Vertebrata</taxon>
        <taxon>Euteleostomi</taxon>
        <taxon>Amphibia</taxon>
        <taxon>Batrachia</taxon>
        <taxon>Anura</taxon>
        <taxon>Neobatrachia</taxon>
        <taxon>Ranoidea</taxon>
        <taxon>Pyxicephalidae</taxon>
        <taxon>Pyxicephalinae</taxon>
        <taxon>Pyxicephalus</taxon>
    </lineage>
</organism>
<evidence type="ECO:0000256" key="1">
    <source>
        <dbReference type="ARBA" id="ARBA00004613"/>
    </source>
</evidence>
<sequence length="2185" mass="243423">MQCLSLTAEFCPHGCLNGALCTEAGLCDCDTFQAQGDRCQFVPNPGKERDGICRSWGQYNFETFDGIYFYFPGNCSYIFARDCSNPVPLYTIWVHNSPVCDGSVYTCRRSISMFFSSQEEITVSGYEVRKGGIRVQLPQTVENVFIERLADYILVKTTFGFSLAWDGGSGIYIKLTEDHKGKPCGLCGNFNGNWTDDLTVQHTGETTEDIAMFANSWYVQIPDEPICVETASDYPNPCSVDTVNEAMFQKCQVLLQFPFLSCHETIDPYSYIASCMNDLCKQDDDETYCRTVMEYARACSHSGNPIRDWRDDFPACTEKCEENFVHRDCISCCPPTCTYEKECLGSNLHCLDGCYCPDGLILDNGACVSVTSCPCIYHGTAYPAGSKIEQECSMCICAGGVWNCTEHECPAECSVVGDSHFTTFDGRYFTFLGICQYILVKGIGKDKFTITLQKSSCDQHSDHACIQSITLVLDEDVNKQITILRNGDFQFGLNQAIILNGDIEVRNLSSMFVQLKTKFGIRIQFGKGGERLYIQASSAWKRRTLGLCGTFNGNLRDDFLSPAGMIEGTPQLHANAWKISSACLTPVNIPVVDPCDTNLQNVGYAAQCDVINQELFAPCHAYVSPALYYQLCRYDACKCGSNCLCNALAHYAYICNKHGVAINFRSHVSFCGVICRFGMLFHQCSSYCGRTCSSLSLGEVCTDECIEGCNCPDGKFFDESLSFCVPISSCRCYYKGRIYHPGEVILRQSGSWNPVLGLPSAGVNCEVTCANLAMNFSCVPSPPCASGCICPPGMAEHKGKCYVPDSCPCTWKDWEYLSGEVITTPCYTCVCKRGVFNCTTYPCPSVCTVYGDRHYYTFDGLEYDYVSDCQAYLLKSTDNSNISIIAQNKKCFDNEIICSKNLVISVGGTDIYFTDTSEKQHWKAGFYTVVHFPELDITILWDKKTTIHVKVGPRWKGKLSGLCGNFDKYTSNDLTTSNNMEVRNAQVFGDSWTIGQCKSYNETTRPCEVHQSKFPYAKKECSILYSDVFAPCRNVIDVTSFVKNCHTDTCNCNLGGDCECLCTSIAAYAHKCCQQGVAVHWRSPNMCRLGEGPFILSSCGNSEIVLGVNITSKYIFPLPRMSAHGNVLFNFMVTPGLFRDKDLSLSLVSLESAERPNFFLTVQENDSVPLEQWETSSSFRRRATFFHHQGLWVPGYSAFELHSRKGFFIVLTATEVKVSKYDNSEEFKLTSGFKIEEIAAAVPYRRMCEWRYEPCASPCVKTCSDPEAVLCSFLPPVEGCIPYCPNQMILDEITLKCVYPEDCNNFDTGAYETATAVHCGISGKDLQSRVVYQSIYVPRYIEPLDPCSQYVCINMGWMLYNVSSNCHKNVEKPDCGFRGMPVQVNTDSCCPEWECPCQCSVLSELSIITFDGNNIALYNAAPYILVRLPKETIVAHIEKCPPSLVAAGGTSGLCFKKLNVTTANFQVLINRLERRVEVNSVSQPLPFSKQGLCIQDTGAMYVINTPAGISIKWTHVTGIIDIQYGLHSNQTTKTEGLCGICNGDPSDDLKMQNRTIVTNKEDIEAFIKSWEIEKSIDVTTRRPVRNCTEDNCTYCMELLNKKVFAPCHRKVSPQDFCEKMWINNTYFLNYECDALSAYVALCSKHNICIRWRTKDYCSLTCPEGKEYQPCVQPCAAKTCLNKWYYEESPCSYLREDCVCKKGTILHRTDSELCIPEEKCACTDNEGNPRSPGEVWHSSVSKCCLSKCLENGSIVSLEHECSEVPVPTCDQEGETLISIIEEGSCCPKKVCECNISLCERPVTCKTGERLVADYIPGTCCPQFHCACDPSACPVVSRPECKADQIAVQVRDEDPCCFSYICVCESCTEPVPDCREGEIITVDLNTTSQCCPRYTCVCEENLCLKTQPTCMPETRLAKKKIDGTCCPDWYCECDCRNVTIVECSLKEEVCIFQGVTVLRPGQSLIHYLNGEMCYTVECLHEKNHTTGFYAMEILMVNCSTECAANQVYIPSSNNQMCCGSCKNVSCTFYNDNGTMTIYEVGNSWISNCTKYECTKTTVGAMILGSSVVCPPFNGSECLKNGGSVQTYNDGCCKICSKEEKICQKVAVRTTIRKSDCISQNPITVASCDGKCPSATIFNVNIDSHIRFCKCCRENGVQNLTVPLYCSGNGTEVMYVIQEPLDCSCQWN</sequence>
<dbReference type="Pfam" id="PF25961">
    <property type="entry name" value="OTOGL_N"/>
    <property type="match status" value="1"/>
</dbReference>
<dbReference type="Gene3D" id="2.10.25.10">
    <property type="entry name" value="Laminin"/>
    <property type="match status" value="4"/>
</dbReference>
<dbReference type="SMART" id="SM00041">
    <property type="entry name" value="CT"/>
    <property type="match status" value="1"/>
</dbReference>
<keyword evidence="3" id="KW-0677">Repeat</keyword>
<dbReference type="GO" id="GO:0046556">
    <property type="term" value="F:alpha-L-arabinofuranosidase activity"/>
    <property type="evidence" value="ECO:0007669"/>
    <property type="project" value="InterPro"/>
</dbReference>
<dbReference type="InterPro" id="IPR002919">
    <property type="entry name" value="TIL_dom"/>
</dbReference>
<dbReference type="Gene3D" id="2.80.10.50">
    <property type="match status" value="1"/>
</dbReference>
<evidence type="ECO:0000256" key="7">
    <source>
        <dbReference type="PROSITE-ProRule" id="PRU00039"/>
    </source>
</evidence>
<dbReference type="GO" id="GO:0046373">
    <property type="term" value="P:L-arabinose metabolic process"/>
    <property type="evidence" value="ECO:0007669"/>
    <property type="project" value="InterPro"/>
</dbReference>
<dbReference type="InterPro" id="IPR058755">
    <property type="entry name" value="Fn1-VW_OTOGL"/>
</dbReference>
<evidence type="ECO:0000259" key="12">
    <source>
        <dbReference type="PROSITE" id="PS51233"/>
    </source>
</evidence>
<dbReference type="EMBL" id="DYDO01000002">
    <property type="protein sequence ID" value="DBA31021.1"/>
    <property type="molecule type" value="Genomic_DNA"/>
</dbReference>